<gene>
    <name evidence="1" type="ORF">ASILVAE211_20400</name>
</gene>
<dbReference type="AlphaFoldDB" id="A0A963YWS2"/>
<proteinExistence type="predicted"/>
<dbReference type="RefSeq" id="WP_227323217.1">
    <property type="nucleotide sequence ID" value="NZ_JAESVB010000015.1"/>
</dbReference>
<dbReference type="EMBL" id="JAESVB010000015">
    <property type="protein sequence ID" value="MCB8877568.1"/>
    <property type="molecule type" value="Genomic_DNA"/>
</dbReference>
<evidence type="ECO:0000313" key="2">
    <source>
        <dbReference type="Proteomes" id="UP000708298"/>
    </source>
</evidence>
<reference evidence="1" key="2">
    <citation type="submission" date="2021-01" db="EMBL/GenBank/DDBJ databases">
        <authorList>
            <person name="Mieszkin S."/>
            <person name="Pouder E."/>
            <person name="Alain K."/>
        </authorList>
    </citation>
    <scope>NUCLEOTIDE SEQUENCE</scope>
    <source>
        <strain evidence="1">HW T2.11</strain>
    </source>
</reference>
<name>A0A963YWS2_9PROT</name>
<keyword evidence="2" id="KW-1185">Reference proteome</keyword>
<comment type="caution">
    <text evidence="1">The sequence shown here is derived from an EMBL/GenBank/DDBJ whole genome shotgun (WGS) entry which is preliminary data.</text>
</comment>
<reference evidence="1" key="1">
    <citation type="journal article" date="2021" name="Microorganisms">
        <title>Acidisoma silvae sp. nov. and Acidisomacellulosilytica sp. nov., Two Acidophilic Bacteria Isolated from Decaying Wood, Hydrolyzing Cellulose and Producing Poly-3-hydroxybutyrate.</title>
        <authorList>
            <person name="Mieszkin S."/>
            <person name="Pouder E."/>
            <person name="Uroz S."/>
            <person name="Simon-Colin C."/>
            <person name="Alain K."/>
        </authorList>
    </citation>
    <scope>NUCLEOTIDE SEQUENCE</scope>
    <source>
        <strain evidence="1">HW T2.11</strain>
    </source>
</reference>
<sequence length="124" mass="13479">MSQVKLTLSDDKASLTIGDGEGTSLTLPAEVVSRLLPALIFLRSQMEPPLPYRNLKPGDPVVEAPGMRWFVGPHEVDGLLRVALHHPGLGWLSTPLSHPAAETFLGVFKEQMARLGDYTPPTVQ</sequence>
<dbReference type="Proteomes" id="UP000708298">
    <property type="component" value="Unassembled WGS sequence"/>
</dbReference>
<protein>
    <submittedName>
        <fullName evidence="1">Uncharacterized protein</fullName>
    </submittedName>
</protein>
<organism evidence="1 2">
    <name type="scientific">Acidisoma silvae</name>
    <dbReference type="NCBI Taxonomy" id="2802396"/>
    <lineage>
        <taxon>Bacteria</taxon>
        <taxon>Pseudomonadati</taxon>
        <taxon>Pseudomonadota</taxon>
        <taxon>Alphaproteobacteria</taxon>
        <taxon>Acetobacterales</taxon>
        <taxon>Acidocellaceae</taxon>
        <taxon>Acidisoma</taxon>
    </lineage>
</organism>
<evidence type="ECO:0000313" key="1">
    <source>
        <dbReference type="EMBL" id="MCB8877568.1"/>
    </source>
</evidence>
<accession>A0A963YWS2</accession>